<dbReference type="InterPro" id="IPR000073">
    <property type="entry name" value="AB_hydrolase_1"/>
</dbReference>
<comment type="similarity">
    <text evidence="3 11 13">Belongs to the peptidase S33 family.</text>
</comment>
<dbReference type="InterPro" id="IPR029058">
    <property type="entry name" value="AB_hydrolase_fold"/>
</dbReference>
<comment type="caution">
    <text evidence="15">The sequence shown here is derived from an EMBL/GenBank/DDBJ whole genome shotgun (WGS) entry which is preliminary data.</text>
</comment>
<name>A0A919EHW1_9GAMM</name>
<evidence type="ECO:0000256" key="9">
    <source>
        <dbReference type="ARBA" id="ARBA00022801"/>
    </source>
</evidence>
<dbReference type="RefSeq" id="WP_189767340.1">
    <property type="nucleotide sequence ID" value="NZ_BNCK01000002.1"/>
</dbReference>
<evidence type="ECO:0000313" key="15">
    <source>
        <dbReference type="EMBL" id="GHF82209.1"/>
    </source>
</evidence>
<evidence type="ECO:0000256" key="5">
    <source>
        <dbReference type="ARBA" id="ARBA00021843"/>
    </source>
</evidence>
<proteinExistence type="inferred from homology"/>
<evidence type="ECO:0000256" key="7">
    <source>
        <dbReference type="ARBA" id="ARBA00022490"/>
    </source>
</evidence>
<dbReference type="PIRSF" id="PIRSF006431">
    <property type="entry name" value="Pept_S33"/>
    <property type="match status" value="1"/>
</dbReference>
<keyword evidence="9 11" id="KW-0378">Hydrolase</keyword>
<dbReference type="Proteomes" id="UP000623842">
    <property type="component" value="Unassembled WGS sequence"/>
</dbReference>
<dbReference type="GO" id="GO:0006508">
    <property type="term" value="P:proteolysis"/>
    <property type="evidence" value="ECO:0007669"/>
    <property type="project" value="UniProtKB-KW"/>
</dbReference>
<dbReference type="PANTHER" id="PTHR43722:SF1">
    <property type="entry name" value="PROLINE IMINOPEPTIDASE"/>
    <property type="match status" value="1"/>
</dbReference>
<comment type="subcellular location">
    <subcellularLocation>
        <location evidence="2 11">Cytoplasm</location>
    </subcellularLocation>
</comment>
<dbReference type="InterPro" id="IPR005944">
    <property type="entry name" value="Pro_iminopeptidase"/>
</dbReference>
<evidence type="ECO:0000256" key="11">
    <source>
        <dbReference type="PIRNR" id="PIRNR006431"/>
    </source>
</evidence>
<dbReference type="PANTHER" id="PTHR43722">
    <property type="entry name" value="PROLINE IMINOPEPTIDASE"/>
    <property type="match status" value="1"/>
</dbReference>
<reference evidence="15" key="1">
    <citation type="journal article" date="2014" name="Int. J. Syst. Evol. Microbiol.">
        <title>Complete genome sequence of Corynebacterium casei LMG S-19264T (=DSM 44701T), isolated from a smear-ripened cheese.</title>
        <authorList>
            <consortium name="US DOE Joint Genome Institute (JGI-PGF)"/>
            <person name="Walter F."/>
            <person name="Albersmeier A."/>
            <person name="Kalinowski J."/>
            <person name="Ruckert C."/>
        </authorList>
    </citation>
    <scope>NUCLEOTIDE SEQUENCE</scope>
    <source>
        <strain evidence="15">KCTC 42731</strain>
    </source>
</reference>
<dbReference type="NCBIfam" id="TIGR01249">
    <property type="entry name" value="pro_imino_pep_1"/>
    <property type="match status" value="1"/>
</dbReference>
<feature type="active site" description="Proton donor" evidence="12">
    <location>
        <position position="295"/>
    </location>
</feature>
<feature type="active site" description="Nucleophile" evidence="12">
    <location>
        <position position="111"/>
    </location>
</feature>
<dbReference type="Gene3D" id="3.40.50.1820">
    <property type="entry name" value="alpha/beta hydrolase"/>
    <property type="match status" value="1"/>
</dbReference>
<feature type="domain" description="AB hydrolase-1" evidence="14">
    <location>
        <begin position="37"/>
        <end position="299"/>
    </location>
</feature>
<feature type="active site" evidence="12">
    <location>
        <position position="267"/>
    </location>
</feature>
<keyword evidence="6 11" id="KW-0031">Aminopeptidase</keyword>
<evidence type="ECO:0000256" key="1">
    <source>
        <dbReference type="ARBA" id="ARBA00001585"/>
    </source>
</evidence>
<evidence type="ECO:0000256" key="8">
    <source>
        <dbReference type="ARBA" id="ARBA00022670"/>
    </source>
</evidence>
<sequence>MSRILHPKISPYKEEWLTVSDHHQLYIEQAGNPEGIPVLYLHGGPGSGCSENHRRYFDPEKYRYISFDQRGCGRSKPAPSIEDNNSQMLVTDIETIRKHLNVDKWLIVGGSWGTTLAMLYGIQYPKHVIAFILRGVFLATQSELNWLYQYRGAAQFFPDYFQDFIAPLDPDKRQNILQQYRDIFSDNNELAISSACKAWYLWELRLSSLEHNASSLSHVEDYHQAACMAQISNHYFVNNCFVEEDYIIENINKISHIPAIIIHGRYDMVCQLNNAYRLVQHWDNASLQILPQAGHSGFESQTIDAMCKATEVMASFLQD</sequence>
<gene>
    <name evidence="15" type="primary">pip</name>
    <name evidence="15" type="ORF">GCM10017161_06730</name>
</gene>
<keyword evidence="8 11" id="KW-0645">Protease</keyword>
<evidence type="ECO:0000256" key="3">
    <source>
        <dbReference type="ARBA" id="ARBA00010088"/>
    </source>
</evidence>
<evidence type="ECO:0000259" key="14">
    <source>
        <dbReference type="Pfam" id="PF00561"/>
    </source>
</evidence>
<keyword evidence="16" id="KW-1185">Reference proteome</keyword>
<organism evidence="15 16">
    <name type="scientific">Thalassotalea marina</name>
    <dbReference type="NCBI Taxonomy" id="1673741"/>
    <lineage>
        <taxon>Bacteria</taxon>
        <taxon>Pseudomonadati</taxon>
        <taxon>Pseudomonadota</taxon>
        <taxon>Gammaproteobacteria</taxon>
        <taxon>Alteromonadales</taxon>
        <taxon>Colwelliaceae</taxon>
        <taxon>Thalassotalea</taxon>
    </lineage>
</organism>
<evidence type="ECO:0000256" key="13">
    <source>
        <dbReference type="RuleBase" id="RU003421"/>
    </source>
</evidence>
<dbReference type="PRINTS" id="PR00793">
    <property type="entry name" value="PROAMNOPTASE"/>
</dbReference>
<dbReference type="InterPro" id="IPR002410">
    <property type="entry name" value="Peptidase_S33"/>
</dbReference>
<reference evidence="15" key="2">
    <citation type="submission" date="2020-09" db="EMBL/GenBank/DDBJ databases">
        <authorList>
            <person name="Sun Q."/>
            <person name="Kim S."/>
        </authorList>
    </citation>
    <scope>NUCLEOTIDE SEQUENCE</scope>
    <source>
        <strain evidence="15">KCTC 42731</strain>
    </source>
</reference>
<dbReference type="GO" id="GO:0004177">
    <property type="term" value="F:aminopeptidase activity"/>
    <property type="evidence" value="ECO:0007669"/>
    <property type="project" value="UniProtKB-UniRule"/>
</dbReference>
<dbReference type="Pfam" id="PF00561">
    <property type="entry name" value="Abhydrolase_1"/>
    <property type="match status" value="1"/>
</dbReference>
<comment type="catalytic activity">
    <reaction evidence="1 11 13">
        <text>Release of N-terminal proline from a peptide.</text>
        <dbReference type="EC" id="3.4.11.5"/>
    </reaction>
</comment>
<evidence type="ECO:0000313" key="16">
    <source>
        <dbReference type="Proteomes" id="UP000623842"/>
    </source>
</evidence>
<evidence type="ECO:0000256" key="12">
    <source>
        <dbReference type="PIRSR" id="PIRSR006431-1"/>
    </source>
</evidence>
<accession>A0A919EHW1</accession>
<protein>
    <recommendedName>
        <fullName evidence="5 11">Proline iminopeptidase</fullName>
        <shortName evidence="11">PIP</shortName>
        <ecNumber evidence="4 11">3.4.11.5</ecNumber>
    </recommendedName>
    <alternativeName>
        <fullName evidence="10 11">Prolyl aminopeptidase</fullName>
    </alternativeName>
</protein>
<dbReference type="EC" id="3.4.11.5" evidence="4 11"/>
<evidence type="ECO:0000256" key="10">
    <source>
        <dbReference type="ARBA" id="ARBA00029605"/>
    </source>
</evidence>
<dbReference type="GO" id="GO:0005737">
    <property type="term" value="C:cytoplasm"/>
    <property type="evidence" value="ECO:0007669"/>
    <property type="project" value="UniProtKB-SubCell"/>
</dbReference>
<dbReference type="EMBL" id="BNCK01000002">
    <property type="protein sequence ID" value="GHF82209.1"/>
    <property type="molecule type" value="Genomic_DNA"/>
</dbReference>
<evidence type="ECO:0000256" key="4">
    <source>
        <dbReference type="ARBA" id="ARBA00012568"/>
    </source>
</evidence>
<evidence type="ECO:0000256" key="6">
    <source>
        <dbReference type="ARBA" id="ARBA00022438"/>
    </source>
</evidence>
<dbReference type="SUPFAM" id="SSF53474">
    <property type="entry name" value="alpha/beta-Hydrolases"/>
    <property type="match status" value="1"/>
</dbReference>
<evidence type="ECO:0000256" key="2">
    <source>
        <dbReference type="ARBA" id="ARBA00004496"/>
    </source>
</evidence>
<dbReference type="AlphaFoldDB" id="A0A919EHW1"/>
<keyword evidence="7 11" id="KW-0963">Cytoplasm</keyword>